<evidence type="ECO:0000256" key="10">
    <source>
        <dbReference type="RuleBase" id="RU004504"/>
    </source>
</evidence>
<proteinExistence type="inferred from homology"/>
<dbReference type="SUPFAM" id="SSF53383">
    <property type="entry name" value="PLP-dependent transferases"/>
    <property type="match status" value="1"/>
</dbReference>
<feature type="domain" description="Aminotransferase class V" evidence="11">
    <location>
        <begin position="3"/>
        <end position="363"/>
    </location>
</feature>
<evidence type="ECO:0000313" key="13">
    <source>
        <dbReference type="Proteomes" id="UP000239590"/>
    </source>
</evidence>
<keyword evidence="7" id="KW-0408">Iron</keyword>
<evidence type="ECO:0000256" key="1">
    <source>
        <dbReference type="ARBA" id="ARBA00001933"/>
    </source>
</evidence>
<dbReference type="GO" id="GO:0046872">
    <property type="term" value="F:metal ion binding"/>
    <property type="evidence" value="ECO:0007669"/>
    <property type="project" value="UniProtKB-KW"/>
</dbReference>
<evidence type="ECO:0000256" key="5">
    <source>
        <dbReference type="ARBA" id="ARBA00022723"/>
    </source>
</evidence>
<dbReference type="OrthoDB" id="9808002at2"/>
<evidence type="ECO:0000256" key="4">
    <source>
        <dbReference type="ARBA" id="ARBA00022679"/>
    </source>
</evidence>
<dbReference type="GO" id="GO:0051536">
    <property type="term" value="F:iron-sulfur cluster binding"/>
    <property type="evidence" value="ECO:0007669"/>
    <property type="project" value="UniProtKB-KW"/>
</dbReference>
<dbReference type="InterPro" id="IPR015424">
    <property type="entry name" value="PyrdxlP-dep_Trfase"/>
</dbReference>
<organism evidence="12 13">
    <name type="scientific">Siphonobacter curvatus</name>
    <dbReference type="NCBI Taxonomy" id="2094562"/>
    <lineage>
        <taxon>Bacteria</taxon>
        <taxon>Pseudomonadati</taxon>
        <taxon>Bacteroidota</taxon>
        <taxon>Cytophagia</taxon>
        <taxon>Cytophagales</taxon>
        <taxon>Cytophagaceae</taxon>
        <taxon>Siphonobacter</taxon>
    </lineage>
</organism>
<dbReference type="PANTHER" id="PTHR11601">
    <property type="entry name" value="CYSTEINE DESULFURYLASE FAMILY MEMBER"/>
    <property type="match status" value="1"/>
</dbReference>
<dbReference type="GO" id="GO:0031071">
    <property type="term" value="F:cysteine desulfurase activity"/>
    <property type="evidence" value="ECO:0007669"/>
    <property type="project" value="UniProtKB-EC"/>
</dbReference>
<dbReference type="AlphaFoldDB" id="A0A2S7IM58"/>
<dbReference type="Gene3D" id="1.10.260.50">
    <property type="match status" value="1"/>
</dbReference>
<dbReference type="EC" id="2.8.1.7" evidence="3"/>
<dbReference type="EMBL" id="PTRA01000001">
    <property type="protein sequence ID" value="PQA58802.1"/>
    <property type="molecule type" value="Genomic_DNA"/>
</dbReference>
<protein>
    <recommendedName>
        <fullName evidence="3">cysteine desulfurase</fullName>
        <ecNumber evidence="3">2.8.1.7</ecNumber>
    </recommendedName>
</protein>
<evidence type="ECO:0000256" key="7">
    <source>
        <dbReference type="ARBA" id="ARBA00023004"/>
    </source>
</evidence>
<comment type="similarity">
    <text evidence="2">Belongs to the class-V pyridoxal-phosphate-dependent aminotransferase family. NifS/IscS subfamily.</text>
</comment>
<keyword evidence="6" id="KW-0663">Pyridoxal phosphate</keyword>
<comment type="caution">
    <text evidence="12">The sequence shown here is derived from an EMBL/GenBank/DDBJ whole genome shotgun (WGS) entry which is preliminary data.</text>
</comment>
<dbReference type="PANTHER" id="PTHR11601:SF34">
    <property type="entry name" value="CYSTEINE DESULFURASE"/>
    <property type="match status" value="1"/>
</dbReference>
<keyword evidence="4" id="KW-0808">Transferase</keyword>
<comment type="catalytic activity">
    <reaction evidence="9">
        <text>(sulfur carrier)-H + L-cysteine = (sulfur carrier)-SH + L-alanine</text>
        <dbReference type="Rhea" id="RHEA:43892"/>
        <dbReference type="Rhea" id="RHEA-COMP:14737"/>
        <dbReference type="Rhea" id="RHEA-COMP:14739"/>
        <dbReference type="ChEBI" id="CHEBI:29917"/>
        <dbReference type="ChEBI" id="CHEBI:35235"/>
        <dbReference type="ChEBI" id="CHEBI:57972"/>
        <dbReference type="ChEBI" id="CHEBI:64428"/>
        <dbReference type="EC" id="2.8.1.7"/>
    </reaction>
</comment>
<evidence type="ECO:0000256" key="3">
    <source>
        <dbReference type="ARBA" id="ARBA00012239"/>
    </source>
</evidence>
<sequence>MSIYFDNSATTSLSPAVLETILPYFTQHFGNPSSNHRAGREAKRVIQSSRRQIADLLALSPEEIIFTSGGTEADNFALKSSIQQYGIRHVLTSKIEHKAVLLPLRQLEQAGQIQLDYVALDEQGRVSIPDLTRWLEKHPKGLVSLMHANNELGNLLNLEEVGALTQHYGAYFHTDTVQSLGKVHVALDAIDFATASAHKFRGPKGVGFLVARRGHRLPALLSGGGQEAGQRGGTENVPGIVGLTKALELAITHQQQNIAHLDSLKRHFIGGLRKQIPGIAFNGRCQSIDETLPGLINVAFPILDAPCSLVEALDARGIAVSGGSACSNLAGGSHVLQEIPSSFGKENVRFSFGPDNTRQEIDAALTILTELYQTEEVSLVA</sequence>
<dbReference type="InterPro" id="IPR020578">
    <property type="entry name" value="Aminotrans_V_PyrdxlP_BS"/>
</dbReference>
<reference evidence="13" key="1">
    <citation type="submission" date="2018-02" db="EMBL/GenBank/DDBJ databases">
        <title>Genome sequencing of Solimonas sp. HR-BB.</title>
        <authorList>
            <person name="Lee Y."/>
            <person name="Jeon C.O."/>
        </authorList>
    </citation>
    <scope>NUCLEOTIDE SEQUENCE [LARGE SCALE GENOMIC DNA]</scope>
    <source>
        <strain evidence="13">HR-U</strain>
    </source>
</reference>
<evidence type="ECO:0000256" key="2">
    <source>
        <dbReference type="ARBA" id="ARBA00006490"/>
    </source>
</evidence>
<comment type="cofactor">
    <cofactor evidence="1 10">
        <name>pyridoxal 5'-phosphate</name>
        <dbReference type="ChEBI" id="CHEBI:597326"/>
    </cofactor>
</comment>
<gene>
    <name evidence="12" type="ORF">C5O19_03830</name>
</gene>
<dbReference type="Proteomes" id="UP000239590">
    <property type="component" value="Unassembled WGS sequence"/>
</dbReference>
<dbReference type="InterPro" id="IPR015421">
    <property type="entry name" value="PyrdxlP-dep_Trfase_major"/>
</dbReference>
<accession>A0A2S7IM58</accession>
<dbReference type="Pfam" id="PF00266">
    <property type="entry name" value="Aminotran_5"/>
    <property type="match status" value="1"/>
</dbReference>
<keyword evidence="8" id="KW-0411">Iron-sulfur</keyword>
<evidence type="ECO:0000259" key="11">
    <source>
        <dbReference type="Pfam" id="PF00266"/>
    </source>
</evidence>
<evidence type="ECO:0000256" key="6">
    <source>
        <dbReference type="ARBA" id="ARBA00022898"/>
    </source>
</evidence>
<dbReference type="RefSeq" id="WP_104709977.1">
    <property type="nucleotide sequence ID" value="NZ_PTRA01000001.1"/>
</dbReference>
<evidence type="ECO:0000256" key="9">
    <source>
        <dbReference type="ARBA" id="ARBA00050776"/>
    </source>
</evidence>
<dbReference type="InterPro" id="IPR015422">
    <property type="entry name" value="PyrdxlP-dep_Trfase_small"/>
</dbReference>
<dbReference type="Gene3D" id="3.90.1150.10">
    <property type="entry name" value="Aspartate Aminotransferase, domain 1"/>
    <property type="match status" value="1"/>
</dbReference>
<evidence type="ECO:0000256" key="8">
    <source>
        <dbReference type="ARBA" id="ARBA00023014"/>
    </source>
</evidence>
<evidence type="ECO:0000313" key="12">
    <source>
        <dbReference type="EMBL" id="PQA58802.1"/>
    </source>
</evidence>
<dbReference type="PIRSF" id="PIRSF005572">
    <property type="entry name" value="NifS"/>
    <property type="match status" value="1"/>
</dbReference>
<dbReference type="InterPro" id="IPR000192">
    <property type="entry name" value="Aminotrans_V_dom"/>
</dbReference>
<dbReference type="PROSITE" id="PS00595">
    <property type="entry name" value="AA_TRANSFER_CLASS_5"/>
    <property type="match status" value="1"/>
</dbReference>
<keyword evidence="5" id="KW-0479">Metal-binding</keyword>
<dbReference type="Gene3D" id="3.40.640.10">
    <property type="entry name" value="Type I PLP-dependent aspartate aminotransferase-like (Major domain)"/>
    <property type="match status" value="1"/>
</dbReference>
<name>A0A2S7IM58_9BACT</name>
<keyword evidence="13" id="KW-1185">Reference proteome</keyword>
<dbReference type="InterPro" id="IPR016454">
    <property type="entry name" value="Cysteine_dSase"/>
</dbReference>